<protein>
    <submittedName>
        <fullName evidence="2">Peptidase M56, BlaR1</fullName>
    </submittedName>
</protein>
<accession>U5MU59</accession>
<dbReference type="RefSeq" id="WP_022747469.1">
    <property type="nucleotide sequence ID" value="NC_022571.1"/>
</dbReference>
<feature type="signal peptide" evidence="1">
    <location>
        <begin position="1"/>
        <end position="36"/>
    </location>
</feature>
<dbReference type="OrthoDB" id="9816453at2"/>
<organism evidence="2 3">
    <name type="scientific">Clostridium saccharobutylicum DSM 13864</name>
    <dbReference type="NCBI Taxonomy" id="1345695"/>
    <lineage>
        <taxon>Bacteria</taxon>
        <taxon>Bacillati</taxon>
        <taxon>Bacillota</taxon>
        <taxon>Clostridia</taxon>
        <taxon>Eubacteriales</taxon>
        <taxon>Clostridiaceae</taxon>
        <taxon>Clostridium</taxon>
    </lineage>
</organism>
<feature type="chain" id="PRO_5009976457" evidence="1">
    <location>
        <begin position="37"/>
        <end position="424"/>
    </location>
</feature>
<proteinExistence type="predicted"/>
<name>U5MU59_CLOSA</name>
<gene>
    <name evidence="2" type="ORF">CLSA_c33660</name>
</gene>
<dbReference type="KEGG" id="csb:CLSA_c33660"/>
<dbReference type="HOGENOM" id="CLU_646737_0_0_9"/>
<dbReference type="GeneID" id="55475708"/>
<dbReference type="AlphaFoldDB" id="U5MU59"/>
<evidence type="ECO:0000256" key="1">
    <source>
        <dbReference type="SAM" id="SignalP"/>
    </source>
</evidence>
<sequence>MIKNFKKDSRKISKKAILSCVVITAMVATSTSVVKAAEINNGMATVSSNEETTNGKYNFIIDEPSKYYDNIKKVEEIAGFKFKVPDFVPAGNSLECFHMRKLSNNDNGIQIFFNNSNSKVSGIKFYALKKDPVNGLKEIEVSKMNSSKDPQVDVEEQTMKLGEINGTSLTMSITRPSEKLSNGLAVGEFKETNKYFIWENDGLYYCISYNLVTKSEDKDSKERLNLSEDTIEKISESIKYPEEVKNVDYSVPNRELSTEVGVMKIYDNEDLEKAKSLLGFNPKLPLKINDDISINDSVVGISGDSDIENNKINYELNSFYSNSNGSITFNASKSSKEYDDIEKNGYFNRENWKTKELMQVKAEKLNISNKEVLKYEEKGIEPEQGSDVSYLWKEDGVYYDVIFFKNIENSDEIIKNFINSKCID</sequence>
<dbReference type="PATRIC" id="fig|1345695.10.peg.3231"/>
<evidence type="ECO:0000313" key="3">
    <source>
        <dbReference type="Proteomes" id="UP000017118"/>
    </source>
</evidence>
<reference evidence="2 3" key="1">
    <citation type="journal article" date="2013" name="Genome Announc.">
        <title>Complete Genome Sequence of the Solvent Producer Clostridium saccharobutylicum NCP262 (DSM 13864).</title>
        <authorList>
            <person name="Poehlein A."/>
            <person name="Hartwich K."/>
            <person name="Krabben P."/>
            <person name="Ehrenreich A."/>
            <person name="Liebl W."/>
            <person name="Durre P."/>
            <person name="Gottschalk G."/>
            <person name="Daniel R."/>
        </authorList>
    </citation>
    <scope>NUCLEOTIDE SEQUENCE [LARGE SCALE GENOMIC DNA]</scope>
    <source>
        <strain evidence="2">DSM 13864</strain>
    </source>
</reference>
<dbReference type="EMBL" id="CP006721">
    <property type="protein sequence ID" value="AGX44329.1"/>
    <property type="molecule type" value="Genomic_DNA"/>
</dbReference>
<keyword evidence="1" id="KW-0732">Signal</keyword>
<dbReference type="Proteomes" id="UP000017118">
    <property type="component" value="Chromosome"/>
</dbReference>
<keyword evidence="3" id="KW-1185">Reference proteome</keyword>
<evidence type="ECO:0000313" key="2">
    <source>
        <dbReference type="EMBL" id="AGX44329.1"/>
    </source>
</evidence>
<dbReference type="eggNOG" id="COG4219">
    <property type="taxonomic scope" value="Bacteria"/>
</dbReference>